<dbReference type="PANTHER" id="PTHR43477:SF1">
    <property type="entry name" value="DIHYDROANTICAPSIN 7-DEHYDROGENASE"/>
    <property type="match status" value="1"/>
</dbReference>
<protein>
    <submittedName>
        <fullName evidence="3">3-oxoacyl-ACP reductase</fullName>
    </submittedName>
</protein>
<comment type="caution">
    <text evidence="3">The sequence shown here is derived from an EMBL/GenBank/DDBJ whole genome shotgun (WGS) entry which is preliminary data.</text>
</comment>
<dbReference type="PRINTS" id="PR00081">
    <property type="entry name" value="GDHRDH"/>
</dbReference>
<reference evidence="4" key="1">
    <citation type="journal article" date="2019" name="Int. J. Syst. Evol. Microbiol.">
        <title>The Global Catalogue of Microorganisms (GCM) 10K type strain sequencing project: providing services to taxonomists for standard genome sequencing and annotation.</title>
        <authorList>
            <consortium name="The Broad Institute Genomics Platform"/>
            <consortium name="The Broad Institute Genome Sequencing Center for Infectious Disease"/>
            <person name="Wu L."/>
            <person name="Ma J."/>
        </authorList>
    </citation>
    <scope>NUCLEOTIDE SEQUENCE [LARGE SCALE GENOMIC DNA]</scope>
    <source>
        <strain evidence="4">KCTC 23723</strain>
    </source>
</reference>
<evidence type="ECO:0000313" key="3">
    <source>
        <dbReference type="EMBL" id="GGW72217.1"/>
    </source>
</evidence>
<proteinExistence type="inferred from homology"/>
<dbReference type="CDD" id="cd05233">
    <property type="entry name" value="SDR_c"/>
    <property type="match status" value="1"/>
</dbReference>
<accession>A0ABQ2WV74</accession>
<evidence type="ECO:0000256" key="2">
    <source>
        <dbReference type="ARBA" id="ARBA00023002"/>
    </source>
</evidence>
<dbReference type="InterPro" id="IPR036291">
    <property type="entry name" value="NAD(P)-bd_dom_sf"/>
</dbReference>
<dbReference type="EMBL" id="BMYR01000016">
    <property type="protein sequence ID" value="GGW72217.1"/>
    <property type="molecule type" value="Genomic_DNA"/>
</dbReference>
<keyword evidence="2" id="KW-0560">Oxidoreductase</keyword>
<dbReference type="PRINTS" id="PR00080">
    <property type="entry name" value="SDRFAMILY"/>
</dbReference>
<gene>
    <name evidence="3" type="primary">fabG</name>
    <name evidence="3" type="ORF">GCM10008111_30370</name>
</gene>
<evidence type="ECO:0000256" key="1">
    <source>
        <dbReference type="ARBA" id="ARBA00006484"/>
    </source>
</evidence>
<sequence>MKTVIITGAGGGMGQATVKTLAHEGWNVIAIDRHQDRLDAIATLANVTPLQSELTANDLLLKLTDLLQNMPTLQGLVNMAGASIGAPIQQLTQEAWQQAFATNVDIPMQLIQFATKHMPAGSSIVNIGSPVGIVGANKPSYAASKAALHGLTMSCARNLGPQGIRVNLLLPGPTITCMTNDWQQSRRDSIAQGTFLKRLCTPAEVANAVSFLLSDKASYFTGSVVDMTAGSIWGH</sequence>
<keyword evidence="4" id="KW-1185">Reference proteome</keyword>
<organism evidence="3 4">
    <name type="scientific">Alishewanella tabrizica</name>
    <dbReference type="NCBI Taxonomy" id="671278"/>
    <lineage>
        <taxon>Bacteria</taxon>
        <taxon>Pseudomonadati</taxon>
        <taxon>Pseudomonadota</taxon>
        <taxon>Gammaproteobacteria</taxon>
        <taxon>Alteromonadales</taxon>
        <taxon>Alteromonadaceae</taxon>
        <taxon>Alishewanella</taxon>
    </lineage>
</organism>
<dbReference type="RefSeq" id="WP_189484096.1">
    <property type="nucleotide sequence ID" value="NZ_BMYR01000016.1"/>
</dbReference>
<dbReference type="Gene3D" id="3.40.50.720">
    <property type="entry name" value="NAD(P)-binding Rossmann-like Domain"/>
    <property type="match status" value="1"/>
</dbReference>
<dbReference type="InterPro" id="IPR051122">
    <property type="entry name" value="SDR_DHRS6-like"/>
</dbReference>
<dbReference type="InterPro" id="IPR002347">
    <property type="entry name" value="SDR_fam"/>
</dbReference>
<dbReference type="SUPFAM" id="SSF51735">
    <property type="entry name" value="NAD(P)-binding Rossmann-fold domains"/>
    <property type="match status" value="1"/>
</dbReference>
<name>A0ABQ2WV74_9ALTE</name>
<dbReference type="Pfam" id="PF13561">
    <property type="entry name" value="adh_short_C2"/>
    <property type="match status" value="1"/>
</dbReference>
<dbReference type="Proteomes" id="UP000634667">
    <property type="component" value="Unassembled WGS sequence"/>
</dbReference>
<evidence type="ECO:0000313" key="4">
    <source>
        <dbReference type="Proteomes" id="UP000634667"/>
    </source>
</evidence>
<dbReference type="PANTHER" id="PTHR43477">
    <property type="entry name" value="DIHYDROANTICAPSIN 7-DEHYDROGENASE"/>
    <property type="match status" value="1"/>
</dbReference>
<comment type="similarity">
    <text evidence="1">Belongs to the short-chain dehydrogenases/reductases (SDR) family.</text>
</comment>